<dbReference type="EMBL" id="JAVIJP010000081">
    <property type="protein sequence ID" value="KAL3618420.1"/>
    <property type="molecule type" value="Genomic_DNA"/>
</dbReference>
<dbReference type="AlphaFoldDB" id="A0ABD3BLU0"/>
<proteinExistence type="predicted"/>
<evidence type="ECO:0000313" key="3">
    <source>
        <dbReference type="Proteomes" id="UP001632038"/>
    </source>
</evidence>
<feature type="compositionally biased region" description="Polar residues" evidence="1">
    <location>
        <begin position="306"/>
        <end position="315"/>
    </location>
</feature>
<accession>A0ABD3BLU0</accession>
<dbReference type="Proteomes" id="UP001632038">
    <property type="component" value="Unassembled WGS sequence"/>
</dbReference>
<feature type="region of interest" description="Disordered" evidence="1">
    <location>
        <begin position="266"/>
        <end position="325"/>
    </location>
</feature>
<gene>
    <name evidence="2" type="ORF">CASFOL_038741</name>
</gene>
<feature type="region of interest" description="Disordered" evidence="1">
    <location>
        <begin position="203"/>
        <end position="224"/>
    </location>
</feature>
<reference evidence="3" key="1">
    <citation type="journal article" date="2024" name="IScience">
        <title>Strigolactones Initiate the Formation of Haustorium-like Structures in Castilleja.</title>
        <authorList>
            <person name="Buerger M."/>
            <person name="Peterson D."/>
            <person name="Chory J."/>
        </authorList>
    </citation>
    <scope>NUCLEOTIDE SEQUENCE [LARGE SCALE GENOMIC DNA]</scope>
</reference>
<sequence>MADIYRGSSEIGRSENGEISRRDIQAAIAKTVELRALHTALMAGDSPANLRFSSAAASPVSRHARNLSAQEYPVFTPDFQKIKSHGGVIAGEIALPFRYTEIPLKDASPQDLNMINIAIGREEQADCASGDWTSQLSVNLQHFVNVKKSSLSKNVQHLLNLGGLFCDDASPISNTSDCPMDILGTDHKYPDKEDQNNTGVCAVEGRIGNSSDDSDTVGSTSDENRINWAAESQILLREDDMVNESAIECEICNQLTENDGVSRKFSLSSCSDDDDPPPSKCDEQTDEASSESNPKTINKTKREENPSQSAGQFNLASFILSPCEG</sequence>
<keyword evidence="3" id="KW-1185">Reference proteome</keyword>
<comment type="caution">
    <text evidence="2">The sequence shown here is derived from an EMBL/GenBank/DDBJ whole genome shotgun (WGS) entry which is preliminary data.</text>
</comment>
<protein>
    <submittedName>
        <fullName evidence="2">Uncharacterized protein</fullName>
    </submittedName>
</protein>
<organism evidence="2 3">
    <name type="scientific">Castilleja foliolosa</name>
    <dbReference type="NCBI Taxonomy" id="1961234"/>
    <lineage>
        <taxon>Eukaryota</taxon>
        <taxon>Viridiplantae</taxon>
        <taxon>Streptophyta</taxon>
        <taxon>Embryophyta</taxon>
        <taxon>Tracheophyta</taxon>
        <taxon>Spermatophyta</taxon>
        <taxon>Magnoliopsida</taxon>
        <taxon>eudicotyledons</taxon>
        <taxon>Gunneridae</taxon>
        <taxon>Pentapetalae</taxon>
        <taxon>asterids</taxon>
        <taxon>lamiids</taxon>
        <taxon>Lamiales</taxon>
        <taxon>Orobanchaceae</taxon>
        <taxon>Pedicularideae</taxon>
        <taxon>Castillejinae</taxon>
        <taxon>Castilleja</taxon>
    </lineage>
</organism>
<name>A0ABD3BLU0_9LAMI</name>
<evidence type="ECO:0000256" key="1">
    <source>
        <dbReference type="SAM" id="MobiDB-lite"/>
    </source>
</evidence>
<evidence type="ECO:0000313" key="2">
    <source>
        <dbReference type="EMBL" id="KAL3618420.1"/>
    </source>
</evidence>